<keyword evidence="1" id="KW-0489">Methyltransferase</keyword>
<evidence type="ECO:0000256" key="3">
    <source>
        <dbReference type="ARBA" id="ARBA00022691"/>
    </source>
</evidence>
<dbReference type="EMBL" id="MHOD01000014">
    <property type="protein sequence ID" value="OGZ58104.1"/>
    <property type="molecule type" value="Genomic_DNA"/>
</dbReference>
<dbReference type="InterPro" id="IPR026170">
    <property type="entry name" value="FAM173A/B"/>
</dbReference>
<dbReference type="SUPFAM" id="SSF53335">
    <property type="entry name" value="S-adenosyl-L-methionine-dependent methyltransferases"/>
    <property type="match status" value="1"/>
</dbReference>
<reference evidence="5 6" key="1">
    <citation type="journal article" date="2016" name="Nat. Commun.">
        <title>Thousands of microbial genomes shed light on interconnected biogeochemical processes in an aquifer system.</title>
        <authorList>
            <person name="Anantharaman K."/>
            <person name="Brown C.T."/>
            <person name="Hug L.A."/>
            <person name="Sharon I."/>
            <person name="Castelle C.J."/>
            <person name="Probst A.J."/>
            <person name="Thomas B.C."/>
            <person name="Singh A."/>
            <person name="Wilkins M.J."/>
            <person name="Karaoz U."/>
            <person name="Brodie E.L."/>
            <person name="Williams K.H."/>
            <person name="Hubbard S.S."/>
            <person name="Banfield J.F."/>
        </authorList>
    </citation>
    <scope>NUCLEOTIDE SEQUENCE [LARGE SCALE GENOMIC DNA]</scope>
</reference>
<proteinExistence type="predicted"/>
<dbReference type="GO" id="GO:0016279">
    <property type="term" value="F:protein-lysine N-methyltransferase activity"/>
    <property type="evidence" value="ECO:0007669"/>
    <property type="project" value="InterPro"/>
</dbReference>
<dbReference type="GO" id="GO:0032259">
    <property type="term" value="P:methylation"/>
    <property type="evidence" value="ECO:0007669"/>
    <property type="project" value="UniProtKB-KW"/>
</dbReference>
<gene>
    <name evidence="5" type="ORF">A2827_02665</name>
</gene>
<evidence type="ECO:0000313" key="5">
    <source>
        <dbReference type="EMBL" id="OGZ58104.1"/>
    </source>
</evidence>
<dbReference type="AlphaFoldDB" id="A0A1G2H6L0"/>
<dbReference type="Pfam" id="PF02353">
    <property type="entry name" value="CMAS"/>
    <property type="match status" value="1"/>
</dbReference>
<dbReference type="PANTHER" id="PTHR13610:SF9">
    <property type="entry name" value="FI06469P"/>
    <property type="match status" value="1"/>
</dbReference>
<evidence type="ECO:0000256" key="1">
    <source>
        <dbReference type="ARBA" id="ARBA00022603"/>
    </source>
</evidence>
<organism evidence="5 6">
    <name type="scientific">Candidatus Spechtbacteria bacterium RIFCSPHIGHO2_01_FULL_43_30</name>
    <dbReference type="NCBI Taxonomy" id="1802158"/>
    <lineage>
        <taxon>Bacteria</taxon>
        <taxon>Candidatus Spechtiibacteriota</taxon>
    </lineage>
</organism>
<feature type="transmembrane region" description="Helical" evidence="4">
    <location>
        <begin position="12"/>
        <end position="34"/>
    </location>
</feature>
<keyword evidence="2" id="KW-0808">Transferase</keyword>
<keyword evidence="3" id="KW-0949">S-adenosyl-L-methionine</keyword>
<dbReference type="PANTHER" id="PTHR13610">
    <property type="entry name" value="METHYLTRANSFERASE DOMAIN-CONTAINING PROTEIN"/>
    <property type="match status" value="1"/>
</dbReference>
<evidence type="ECO:0008006" key="7">
    <source>
        <dbReference type="Google" id="ProtNLM"/>
    </source>
</evidence>
<accession>A0A1G2H6L0</accession>
<dbReference type="Gene3D" id="3.40.50.150">
    <property type="entry name" value="Vaccinia Virus protein VP39"/>
    <property type="match status" value="1"/>
</dbReference>
<keyword evidence="4" id="KW-0812">Transmembrane</keyword>
<protein>
    <recommendedName>
        <fullName evidence="7">Methyltransferase domain-containing protein</fullName>
    </recommendedName>
</protein>
<dbReference type="Proteomes" id="UP000177932">
    <property type="component" value="Unassembled WGS sequence"/>
</dbReference>
<keyword evidence="4" id="KW-0472">Membrane</keyword>
<evidence type="ECO:0000256" key="4">
    <source>
        <dbReference type="SAM" id="Phobius"/>
    </source>
</evidence>
<comment type="caution">
    <text evidence="5">The sequence shown here is derived from an EMBL/GenBank/DDBJ whole genome shotgun (WGS) entry which is preliminary data.</text>
</comment>
<keyword evidence="4" id="KW-1133">Transmembrane helix</keyword>
<dbReference type="InterPro" id="IPR029063">
    <property type="entry name" value="SAM-dependent_MTases_sf"/>
</dbReference>
<dbReference type="STRING" id="1802158.A2827_02665"/>
<evidence type="ECO:0000313" key="6">
    <source>
        <dbReference type="Proteomes" id="UP000177932"/>
    </source>
</evidence>
<evidence type="ECO:0000256" key="2">
    <source>
        <dbReference type="ARBA" id="ARBA00022679"/>
    </source>
</evidence>
<name>A0A1G2H6L0_9BACT</name>
<sequence length="185" mass="21398">MFMEFEVFYVSVLILSLIIPTAVAVVYVVMFLILPMARGAVYVPSKQERVRTMIKLLDLKKGDKAIDVGSGDGRVVIEMARSGADAYGIEINPFLVLWSRYRIKRHGFKKRPRIYWKNQWSQNFEEFNKISVYGISYIMKDLEKKFQKELKPGSLVASNAFTFPTWKAEKEEGELGGIVRLYRKN</sequence>